<evidence type="ECO:0000256" key="9">
    <source>
        <dbReference type="ARBA" id="ARBA00023212"/>
    </source>
</evidence>
<dbReference type="SUPFAM" id="SSF50978">
    <property type="entry name" value="WD40 repeat-like"/>
    <property type="match status" value="1"/>
</dbReference>
<feature type="coiled-coil region" evidence="12">
    <location>
        <begin position="266"/>
        <end position="325"/>
    </location>
</feature>
<keyword evidence="4 11" id="KW-0853">WD repeat</keyword>
<protein>
    <submittedName>
        <fullName evidence="14">Uncharacterized protein</fullName>
    </submittedName>
</protein>
<reference evidence="14 15" key="1">
    <citation type="journal article" date="2018" name="Nat. Ecol. Evol.">
        <title>Genomic signatures of mitonuclear coevolution across populations of Tigriopus californicus.</title>
        <authorList>
            <person name="Barreto F.S."/>
            <person name="Watson E.T."/>
            <person name="Lima T.G."/>
            <person name="Willett C.S."/>
            <person name="Edmands S."/>
            <person name="Li W."/>
            <person name="Burton R.S."/>
        </authorList>
    </citation>
    <scope>NUCLEOTIDE SEQUENCE [LARGE SCALE GENOMIC DNA]</scope>
    <source>
        <strain evidence="14 15">San Diego</strain>
    </source>
</reference>
<feature type="compositionally biased region" description="Acidic residues" evidence="13">
    <location>
        <begin position="164"/>
        <end position="175"/>
    </location>
</feature>
<keyword evidence="10" id="KW-0966">Cell projection</keyword>
<feature type="region of interest" description="Disordered" evidence="13">
    <location>
        <begin position="20"/>
        <end position="57"/>
    </location>
</feature>
<evidence type="ECO:0000256" key="12">
    <source>
        <dbReference type="SAM" id="Coils"/>
    </source>
</evidence>
<keyword evidence="9" id="KW-0206">Cytoskeleton</keyword>
<feature type="repeat" description="WD" evidence="11">
    <location>
        <begin position="573"/>
        <end position="615"/>
    </location>
</feature>
<dbReference type="GO" id="GO:0036157">
    <property type="term" value="C:outer dynein arm"/>
    <property type="evidence" value="ECO:0007669"/>
    <property type="project" value="TreeGrafter"/>
</dbReference>
<comment type="caution">
    <text evidence="14">The sequence shown here is derived from an EMBL/GenBank/DDBJ whole genome shotgun (WGS) entry which is preliminary data.</text>
</comment>
<dbReference type="GO" id="GO:0045504">
    <property type="term" value="F:dynein heavy chain binding"/>
    <property type="evidence" value="ECO:0007669"/>
    <property type="project" value="TreeGrafter"/>
</dbReference>
<dbReference type="InterPro" id="IPR050687">
    <property type="entry name" value="Dynein_IC"/>
</dbReference>
<keyword evidence="15" id="KW-1185">Reference proteome</keyword>
<dbReference type="Proteomes" id="UP000318571">
    <property type="component" value="Chromosome 4"/>
</dbReference>
<evidence type="ECO:0000256" key="7">
    <source>
        <dbReference type="ARBA" id="ARBA00023017"/>
    </source>
</evidence>
<dbReference type="Pfam" id="PF00400">
    <property type="entry name" value="WD40"/>
    <property type="match status" value="2"/>
</dbReference>
<dbReference type="GO" id="GO:0036158">
    <property type="term" value="P:outer dynein arm assembly"/>
    <property type="evidence" value="ECO:0007669"/>
    <property type="project" value="TreeGrafter"/>
</dbReference>
<dbReference type="OMA" id="VWEDMRA"/>
<evidence type="ECO:0000313" key="15">
    <source>
        <dbReference type="Proteomes" id="UP000318571"/>
    </source>
</evidence>
<evidence type="ECO:0000256" key="4">
    <source>
        <dbReference type="ARBA" id="ARBA00022574"/>
    </source>
</evidence>
<comment type="similarity">
    <text evidence="2">Belongs to the dynein intermediate chain family.</text>
</comment>
<feature type="region of interest" description="Disordered" evidence="13">
    <location>
        <begin position="153"/>
        <end position="219"/>
    </location>
</feature>
<keyword evidence="5" id="KW-0493">Microtubule</keyword>
<dbReference type="GO" id="GO:0045503">
    <property type="term" value="F:dynein light chain binding"/>
    <property type="evidence" value="ECO:0007669"/>
    <property type="project" value="TreeGrafter"/>
</dbReference>
<keyword evidence="12" id="KW-0175">Coiled coil</keyword>
<evidence type="ECO:0000313" key="14">
    <source>
        <dbReference type="EMBL" id="TRY67482.1"/>
    </source>
</evidence>
<dbReference type="STRING" id="6832.A0A553NPW1"/>
<evidence type="ECO:0000256" key="5">
    <source>
        <dbReference type="ARBA" id="ARBA00022701"/>
    </source>
</evidence>
<dbReference type="SMART" id="SM00320">
    <property type="entry name" value="WD40"/>
    <property type="match status" value="6"/>
</dbReference>
<dbReference type="PANTHER" id="PTHR12442:SF11">
    <property type="entry name" value="DYNEIN AXONEMAL INTERMEDIATE CHAIN 1"/>
    <property type="match status" value="1"/>
</dbReference>
<comment type="subcellular location">
    <subcellularLocation>
        <location evidence="1">Cytoplasm</location>
        <location evidence="1">Cytoskeleton</location>
        <location evidence="1">Cilium axoneme</location>
    </subcellularLocation>
</comment>
<accession>A0A553NPW1</accession>
<keyword evidence="6" id="KW-0677">Repeat</keyword>
<dbReference type="GO" id="GO:0005874">
    <property type="term" value="C:microtubule"/>
    <property type="evidence" value="ECO:0007669"/>
    <property type="project" value="UniProtKB-KW"/>
</dbReference>
<evidence type="ECO:0000256" key="2">
    <source>
        <dbReference type="ARBA" id="ARBA00011059"/>
    </source>
</evidence>
<name>A0A553NPW1_TIGCA</name>
<dbReference type="PANTHER" id="PTHR12442">
    <property type="entry name" value="DYNEIN INTERMEDIATE CHAIN"/>
    <property type="match status" value="1"/>
</dbReference>
<organism evidence="14 15">
    <name type="scientific">Tigriopus californicus</name>
    <name type="common">Marine copepod</name>
    <dbReference type="NCBI Taxonomy" id="6832"/>
    <lineage>
        <taxon>Eukaryota</taxon>
        <taxon>Metazoa</taxon>
        <taxon>Ecdysozoa</taxon>
        <taxon>Arthropoda</taxon>
        <taxon>Crustacea</taxon>
        <taxon>Multicrustacea</taxon>
        <taxon>Hexanauplia</taxon>
        <taxon>Copepoda</taxon>
        <taxon>Harpacticoida</taxon>
        <taxon>Harpacticidae</taxon>
        <taxon>Tigriopus</taxon>
    </lineage>
</organism>
<dbReference type="AlphaFoldDB" id="A0A553NPW1"/>
<sequence>MPNLPLKSPGKTSFAKSALIRGKGSGTATPFGGVAGKKGGGGNLPAGGPGHEGEANGILEGISSLHSWIKTQTMIRPTPKISRGKLNGTYEEDADEDVVITLTAKNPQAPKNVVRFDYTSGEYINIKLSETMIDHLEIESTCFHRDSVEAKKQIQAGGGAMNGLDEDEHDEDLDEERTKRNQTAKRDQVARDAEKVKAVKPRRRDSDDEDGDGGDKKLQNQFSFVERATQTMNNAMKSAAIQTEPPPRANFSDSVNQWIIFDAYTAYEKQKELQEEQEKNKGKKEENVSAYSIKRILSDKKPDPNEDLNRNMLKAAKILERMVNQNTYNDIALDFKYWEDASDEFRETEGTLLPLWKFNFEKARDMEITCLCWNPCYTDLFAASYGTYNFYEQDKPEESYVCVFSLKNPSFPEYLCKAHCGVMCVDIHPRHPHMLAAGLADGSVAVYNLQVHSQDPFYLSTANNGKHQDIVWQIKWAKDNLDGYLNFYSVSGDGRVTNWTIVKTALWHTDTMSIKFSRHLENFSEELVRDNLREGGRCVNFNPTDETMFLVGTDEGVIYKCTTEYSSKYLETYPAHNTSIYNIAWNQYVPSIFITCASEWMIKIWDHNSRKPLFMFDLNSQVGDVAWAPYSSTVFAAVTIDGKVHVFDLHVDKYHPVCSQPIIPRKKARLNHVSFNLHHPILIVGDSKGTVHCVKLSPNLRRQTKEVKTALANKEPKKALELEIKKLENLLAMVREPQDNKGRKEDEP</sequence>
<proteinExistence type="inferred from homology"/>
<dbReference type="InterPro" id="IPR036322">
    <property type="entry name" value="WD40_repeat_dom_sf"/>
</dbReference>
<evidence type="ECO:0000256" key="13">
    <source>
        <dbReference type="SAM" id="MobiDB-lite"/>
    </source>
</evidence>
<evidence type="ECO:0000256" key="10">
    <source>
        <dbReference type="ARBA" id="ARBA00023273"/>
    </source>
</evidence>
<evidence type="ECO:0000256" key="6">
    <source>
        <dbReference type="ARBA" id="ARBA00022737"/>
    </source>
</evidence>
<keyword evidence="3" id="KW-0963">Cytoplasm</keyword>
<evidence type="ECO:0000256" key="1">
    <source>
        <dbReference type="ARBA" id="ARBA00004430"/>
    </source>
</evidence>
<dbReference type="GO" id="GO:0003341">
    <property type="term" value="P:cilium movement"/>
    <property type="evidence" value="ECO:0007669"/>
    <property type="project" value="TreeGrafter"/>
</dbReference>
<keyword evidence="8" id="KW-0505">Motor protein</keyword>
<feature type="compositionally biased region" description="Gly residues" evidence="13">
    <location>
        <begin position="33"/>
        <end position="50"/>
    </location>
</feature>
<dbReference type="PROSITE" id="PS50082">
    <property type="entry name" value="WD_REPEATS_2"/>
    <property type="match status" value="1"/>
</dbReference>
<dbReference type="EMBL" id="VCGU01000011">
    <property type="protein sequence ID" value="TRY67482.1"/>
    <property type="molecule type" value="Genomic_DNA"/>
</dbReference>
<evidence type="ECO:0000256" key="3">
    <source>
        <dbReference type="ARBA" id="ARBA00022490"/>
    </source>
</evidence>
<evidence type="ECO:0000256" key="11">
    <source>
        <dbReference type="PROSITE-ProRule" id="PRU00221"/>
    </source>
</evidence>
<evidence type="ECO:0000256" key="8">
    <source>
        <dbReference type="ARBA" id="ARBA00023175"/>
    </source>
</evidence>
<feature type="compositionally biased region" description="Basic and acidic residues" evidence="13">
    <location>
        <begin position="176"/>
        <end position="197"/>
    </location>
</feature>
<gene>
    <name evidence="14" type="ORF">TCAL_05969</name>
</gene>
<dbReference type="InterPro" id="IPR015943">
    <property type="entry name" value="WD40/YVTN_repeat-like_dom_sf"/>
</dbReference>
<dbReference type="Gene3D" id="2.130.10.10">
    <property type="entry name" value="YVTN repeat-like/Quinoprotein amine dehydrogenase"/>
    <property type="match status" value="2"/>
</dbReference>
<keyword evidence="7" id="KW-0243">Dynein</keyword>
<dbReference type="InterPro" id="IPR001680">
    <property type="entry name" value="WD40_rpt"/>
</dbReference>